<gene>
    <name evidence="2" type="primary">P6</name>
</gene>
<organism evidence="2">
    <name type="scientific">Ginger chlorotic fleck-associated virus</name>
    <dbReference type="NCBI Taxonomy" id="2739639"/>
    <lineage>
        <taxon>Viruses</taxon>
        <taxon>Riboviria</taxon>
        <taxon>Orthornavirae</taxon>
        <taxon>Kitrinoviricota</taxon>
        <taxon>Alsuviricetes</taxon>
        <taxon>Martellivirales</taxon>
        <taxon>Closteroviridae</taxon>
        <taxon>Ampelovirus</taxon>
    </lineage>
</organism>
<sequence>MTDLFQNFNWAITLGIFIILSVCVLLLLLLAKTIFLRFSPNTVAPPRDGGRY</sequence>
<feature type="transmembrane region" description="Helical" evidence="1">
    <location>
        <begin position="12"/>
        <end position="31"/>
    </location>
</feature>
<accession>A0A6M8F5F4</accession>
<proteinExistence type="predicted"/>
<evidence type="ECO:0000313" key="2">
    <source>
        <dbReference type="EMBL" id="QKE30553.1"/>
    </source>
</evidence>
<dbReference type="EMBL" id="MN581045">
    <property type="protein sequence ID" value="QKE30553.1"/>
    <property type="molecule type" value="Genomic_RNA"/>
</dbReference>
<reference evidence="2" key="1">
    <citation type="journal article" date="2020" name="J. Virol. Methods">
        <title>Development of reverse transcription loop-mediated isothermal amplification (RT-LAMP) and reverse transcription recombinase polymerase amplification (RT-RPA) assays for the detection of two novel viruses infecting ginger.</title>
        <authorList>
            <person name="Naveen K.P."/>
            <person name="Bhat A.I."/>
        </authorList>
    </citation>
    <scope>NUCLEOTIDE SEQUENCE</scope>
    <source>
        <strain evidence="2">CLT</strain>
    </source>
</reference>
<evidence type="ECO:0000256" key="1">
    <source>
        <dbReference type="SAM" id="Phobius"/>
    </source>
</evidence>
<keyword evidence="1" id="KW-0472">Membrane</keyword>
<keyword evidence="1" id="KW-1133">Transmembrane helix</keyword>
<protein>
    <submittedName>
        <fullName evidence="2">Small hydrophobic 5.88 kDa protein</fullName>
    </submittedName>
</protein>
<name>A0A6M8F5F4_9CLOS</name>
<keyword evidence="1" id="KW-0812">Transmembrane</keyword>